<protein>
    <submittedName>
        <fullName evidence="1">Uncharacterized protein</fullName>
    </submittedName>
</protein>
<reference evidence="1" key="1">
    <citation type="journal article" date="2023" name="G3 (Bethesda)">
        <title>A reference genome for the long-term kleptoplast-retaining sea slug Elysia crispata morphotype clarki.</title>
        <authorList>
            <person name="Eastman K.E."/>
            <person name="Pendleton A.L."/>
            <person name="Shaikh M.A."/>
            <person name="Suttiyut T."/>
            <person name="Ogas R."/>
            <person name="Tomko P."/>
            <person name="Gavelis G."/>
            <person name="Widhalm J.R."/>
            <person name="Wisecaver J.H."/>
        </authorList>
    </citation>
    <scope>NUCLEOTIDE SEQUENCE</scope>
    <source>
        <strain evidence="1">ECLA1</strain>
    </source>
</reference>
<proteinExistence type="predicted"/>
<dbReference type="Proteomes" id="UP001283361">
    <property type="component" value="Unassembled WGS sequence"/>
</dbReference>
<keyword evidence="2" id="KW-1185">Reference proteome</keyword>
<comment type="caution">
    <text evidence="1">The sequence shown here is derived from an EMBL/GenBank/DDBJ whole genome shotgun (WGS) entry which is preliminary data.</text>
</comment>
<organism evidence="1 2">
    <name type="scientific">Elysia crispata</name>
    <name type="common">lettuce slug</name>
    <dbReference type="NCBI Taxonomy" id="231223"/>
    <lineage>
        <taxon>Eukaryota</taxon>
        <taxon>Metazoa</taxon>
        <taxon>Spiralia</taxon>
        <taxon>Lophotrochozoa</taxon>
        <taxon>Mollusca</taxon>
        <taxon>Gastropoda</taxon>
        <taxon>Heterobranchia</taxon>
        <taxon>Euthyneura</taxon>
        <taxon>Panpulmonata</taxon>
        <taxon>Sacoglossa</taxon>
        <taxon>Placobranchoidea</taxon>
        <taxon>Plakobranchidae</taxon>
        <taxon>Elysia</taxon>
    </lineage>
</organism>
<dbReference type="EMBL" id="JAWDGP010000708">
    <property type="protein sequence ID" value="KAK3798206.1"/>
    <property type="molecule type" value="Genomic_DNA"/>
</dbReference>
<dbReference type="AlphaFoldDB" id="A0AAE1B3E8"/>
<evidence type="ECO:0000313" key="2">
    <source>
        <dbReference type="Proteomes" id="UP001283361"/>
    </source>
</evidence>
<gene>
    <name evidence="1" type="ORF">RRG08_009528</name>
</gene>
<name>A0AAE1B3E8_9GAST</name>
<accession>A0AAE1B3E8</accession>
<sequence>MDKDAPFVSQPFCLWHVCGVTEEVNSRSRQVTSLVNHEHGAFPKTSSFGVDCLGKKAENLRPFCWTLCGGLNDLDLPICQEWLELTVSELWFY</sequence>
<evidence type="ECO:0000313" key="1">
    <source>
        <dbReference type="EMBL" id="KAK3798206.1"/>
    </source>
</evidence>